<dbReference type="GO" id="GO:0006013">
    <property type="term" value="P:mannose metabolic process"/>
    <property type="evidence" value="ECO:0007669"/>
    <property type="project" value="TreeGrafter"/>
</dbReference>
<dbReference type="FunFam" id="3.30.420.40:FF:000805">
    <property type="entry name" value="Hexokinase-2"/>
    <property type="match status" value="1"/>
</dbReference>
<evidence type="ECO:0000256" key="9">
    <source>
        <dbReference type="ARBA" id="ARBA00044613"/>
    </source>
</evidence>
<evidence type="ECO:0000256" key="10">
    <source>
        <dbReference type="ARBA" id="ARBA00047905"/>
    </source>
</evidence>
<keyword evidence="5 12" id="KW-0547">Nucleotide-binding</keyword>
<evidence type="ECO:0000313" key="16">
    <source>
        <dbReference type="Proteomes" id="UP000266188"/>
    </source>
</evidence>
<proteinExistence type="inferred from homology"/>
<comment type="catalytic activity">
    <reaction evidence="9">
        <text>a D-hexose + ATP = a D-hexose 6-phosphate + ADP + H(+)</text>
        <dbReference type="Rhea" id="RHEA:22740"/>
        <dbReference type="ChEBI" id="CHEBI:4194"/>
        <dbReference type="ChEBI" id="CHEBI:15378"/>
        <dbReference type="ChEBI" id="CHEBI:30616"/>
        <dbReference type="ChEBI" id="CHEBI:229467"/>
        <dbReference type="ChEBI" id="CHEBI:456216"/>
        <dbReference type="EC" id="2.7.1.1"/>
    </reaction>
    <physiologicalReaction direction="left-to-right" evidence="9">
        <dbReference type="Rhea" id="RHEA:22741"/>
    </physiologicalReaction>
</comment>
<protein>
    <recommendedName>
        <fullName evidence="12">Phosphotransferase</fullName>
        <ecNumber evidence="12">2.7.1.-</ecNumber>
    </recommendedName>
</protein>
<dbReference type="GO" id="GO:0006096">
    <property type="term" value="P:glycolytic process"/>
    <property type="evidence" value="ECO:0007669"/>
    <property type="project" value="UniProtKB-UniPathway"/>
</dbReference>
<evidence type="ECO:0000256" key="5">
    <source>
        <dbReference type="ARBA" id="ARBA00022741"/>
    </source>
</evidence>
<dbReference type="Pfam" id="PF00349">
    <property type="entry name" value="Hexokinase_1"/>
    <property type="match status" value="1"/>
</dbReference>
<dbReference type="Proteomes" id="UP000266188">
    <property type="component" value="Unassembled WGS sequence"/>
</dbReference>
<dbReference type="PANTHER" id="PTHR19443">
    <property type="entry name" value="HEXOKINASE"/>
    <property type="match status" value="1"/>
</dbReference>
<feature type="domain" description="Hexokinase C-terminal" evidence="14">
    <location>
        <begin position="219"/>
        <end position="456"/>
    </location>
</feature>
<dbReference type="PRINTS" id="PR00475">
    <property type="entry name" value="HEXOKINASE"/>
</dbReference>
<dbReference type="FunFam" id="3.40.367.20:FF:000004">
    <property type="entry name" value="Phosphotransferase"/>
    <property type="match status" value="1"/>
</dbReference>
<dbReference type="SUPFAM" id="SSF53067">
    <property type="entry name" value="Actin-like ATPase domain"/>
    <property type="match status" value="2"/>
</dbReference>
<dbReference type="GO" id="GO:0005829">
    <property type="term" value="C:cytosol"/>
    <property type="evidence" value="ECO:0007669"/>
    <property type="project" value="TreeGrafter"/>
</dbReference>
<dbReference type="InterPro" id="IPR001312">
    <property type="entry name" value="Hexokinase"/>
</dbReference>
<dbReference type="InterPro" id="IPR022672">
    <property type="entry name" value="Hexokinase_N"/>
</dbReference>
<keyword evidence="8 12" id="KW-0324">Glycolysis</keyword>
<dbReference type="GO" id="GO:0008865">
    <property type="term" value="F:fructokinase activity"/>
    <property type="evidence" value="ECO:0007669"/>
    <property type="project" value="TreeGrafter"/>
</dbReference>
<dbReference type="PROSITE" id="PS51748">
    <property type="entry name" value="HEXOKINASE_2"/>
    <property type="match status" value="1"/>
</dbReference>
<dbReference type="UniPathway" id="UPA00109">
    <property type="reaction ID" value="UER00180"/>
</dbReference>
<keyword evidence="6 12" id="KW-0418">Kinase</keyword>
<dbReference type="EC" id="2.7.1.-" evidence="12"/>
<evidence type="ECO:0000256" key="8">
    <source>
        <dbReference type="ARBA" id="ARBA00023152"/>
    </source>
</evidence>
<dbReference type="GO" id="GO:0004340">
    <property type="term" value="F:glucokinase activity"/>
    <property type="evidence" value="ECO:0007669"/>
    <property type="project" value="TreeGrafter"/>
</dbReference>
<dbReference type="Gene3D" id="3.40.367.20">
    <property type="match status" value="1"/>
</dbReference>
<dbReference type="Gene3D" id="3.30.420.40">
    <property type="match status" value="1"/>
</dbReference>
<evidence type="ECO:0000256" key="1">
    <source>
        <dbReference type="ARBA" id="ARBA00004888"/>
    </source>
</evidence>
<feature type="domain" description="Hexokinase N-terminal" evidence="13">
    <location>
        <begin position="19"/>
        <end position="213"/>
    </location>
</feature>
<dbReference type="OrthoDB" id="419537at2759"/>
<dbReference type="Pfam" id="PF03727">
    <property type="entry name" value="Hexokinase_2"/>
    <property type="match status" value="1"/>
</dbReference>
<comment type="similarity">
    <text evidence="3 12">Belongs to the hexokinase family.</text>
</comment>
<evidence type="ECO:0000313" key="15">
    <source>
        <dbReference type="EMBL" id="RJE19514.1"/>
    </source>
</evidence>
<dbReference type="GO" id="GO:0006006">
    <property type="term" value="P:glucose metabolic process"/>
    <property type="evidence" value="ECO:0007669"/>
    <property type="project" value="TreeGrafter"/>
</dbReference>
<comment type="pathway">
    <text evidence="2">Carbohydrate metabolism; hexose metabolism.</text>
</comment>
<dbReference type="GO" id="GO:0019158">
    <property type="term" value="F:mannokinase activity"/>
    <property type="evidence" value="ECO:0007669"/>
    <property type="project" value="TreeGrafter"/>
</dbReference>
<accession>A0A3A2ZJH1</accession>
<evidence type="ECO:0000256" key="6">
    <source>
        <dbReference type="ARBA" id="ARBA00022777"/>
    </source>
</evidence>
<keyword evidence="16" id="KW-1185">Reference proteome</keyword>
<keyword evidence="4 12" id="KW-0808">Transferase</keyword>
<evidence type="ECO:0000256" key="3">
    <source>
        <dbReference type="ARBA" id="ARBA00009225"/>
    </source>
</evidence>
<dbReference type="GO" id="GO:0005524">
    <property type="term" value="F:ATP binding"/>
    <property type="evidence" value="ECO:0007669"/>
    <property type="project" value="UniProtKB-UniRule"/>
</dbReference>
<dbReference type="Gene3D" id="1.10.287.1250">
    <property type="match status" value="1"/>
</dbReference>
<reference evidence="16" key="1">
    <citation type="submission" date="2017-02" db="EMBL/GenBank/DDBJ databases">
        <authorList>
            <person name="Tafer H."/>
            <person name="Lopandic K."/>
        </authorList>
    </citation>
    <scope>NUCLEOTIDE SEQUENCE [LARGE SCALE GENOMIC DNA]</scope>
    <source>
        <strain evidence="16">CBS 366.77</strain>
    </source>
</reference>
<dbReference type="GO" id="GO:0005536">
    <property type="term" value="F:D-glucose binding"/>
    <property type="evidence" value="ECO:0007669"/>
    <property type="project" value="InterPro"/>
</dbReference>
<evidence type="ECO:0000256" key="11">
    <source>
        <dbReference type="ARBA" id="ARBA00048160"/>
    </source>
</evidence>
<evidence type="ECO:0000259" key="14">
    <source>
        <dbReference type="Pfam" id="PF03727"/>
    </source>
</evidence>
<dbReference type="GO" id="GO:0005739">
    <property type="term" value="C:mitochondrion"/>
    <property type="evidence" value="ECO:0007669"/>
    <property type="project" value="TreeGrafter"/>
</dbReference>
<comment type="catalytic activity">
    <reaction evidence="11">
        <text>D-glucose + ATP = D-glucose 6-phosphate + ADP + H(+)</text>
        <dbReference type="Rhea" id="RHEA:17825"/>
        <dbReference type="ChEBI" id="CHEBI:4167"/>
        <dbReference type="ChEBI" id="CHEBI:15378"/>
        <dbReference type="ChEBI" id="CHEBI:30616"/>
        <dbReference type="ChEBI" id="CHEBI:61548"/>
        <dbReference type="ChEBI" id="CHEBI:456216"/>
        <dbReference type="EC" id="2.7.1.1"/>
    </reaction>
    <physiologicalReaction direction="left-to-right" evidence="11">
        <dbReference type="Rhea" id="RHEA:17826"/>
    </physiologicalReaction>
</comment>
<comment type="pathway">
    <text evidence="1">Carbohydrate degradation; glycolysis; D-glyceraldehyde 3-phosphate and glycerone phosphate from D-glucose: step 1/4.</text>
</comment>
<evidence type="ECO:0000256" key="7">
    <source>
        <dbReference type="ARBA" id="ARBA00022840"/>
    </source>
</evidence>
<dbReference type="InterPro" id="IPR022673">
    <property type="entry name" value="Hexokinase_C"/>
</dbReference>
<comment type="catalytic activity">
    <reaction evidence="10">
        <text>D-fructose + ATP = D-fructose 6-phosphate + ADP + H(+)</text>
        <dbReference type="Rhea" id="RHEA:16125"/>
        <dbReference type="ChEBI" id="CHEBI:15378"/>
        <dbReference type="ChEBI" id="CHEBI:30616"/>
        <dbReference type="ChEBI" id="CHEBI:37721"/>
        <dbReference type="ChEBI" id="CHEBI:61527"/>
        <dbReference type="ChEBI" id="CHEBI:456216"/>
        <dbReference type="EC" id="2.7.1.1"/>
    </reaction>
    <physiologicalReaction direction="left-to-right" evidence="10">
        <dbReference type="Rhea" id="RHEA:16126"/>
    </physiologicalReaction>
</comment>
<dbReference type="PANTHER" id="PTHR19443:SF16">
    <property type="entry name" value="HEXOKINASE TYPE 1-RELATED"/>
    <property type="match status" value="1"/>
</dbReference>
<dbReference type="AlphaFoldDB" id="A0A3A2ZJH1"/>
<keyword evidence="7 12" id="KW-0067">ATP-binding</keyword>
<sequence>MTVGDESYGNVPPAVAVEVEMIKNSFSVDKDTLRKITGHFASQLEKGLASYDSEIPMNVTWVTGYPNGKESGSYITVDMGGTNLRVCQVVLTEEPGGHNVAQEKFKLPDNVRGGSADELWGFIADSLDAFLRKYTVKRQSEKLPMAFTFSYPVTQNNIRHGILQRWTKGFDVSGVEGYDVIEQLEQVLQRKNLPVTIVALVNDTTGTLIAGAYKDPEIKIGCIFSTGCNAAYMEDVDSIPKISKSGLRPGTEIAINTEYGAFDNSHHVLPRTQFDHTVDKESTRPGQQTYEKMVAGHYVGELMRLMLVHLHKRAGMFSQSDCSKLNCNNAFDSKILAAIDEDNTESHTGIRDILKRFNIDPTPYELEVCAILAETICTRAARLYACGIAAICQKKRIQRCHVGVDGSMFSNYSKFRKRAAATLREILNWPDGSEDQILLCPAEDGSSIGAALIAALSLRSD</sequence>
<dbReference type="EMBL" id="MVGC01000398">
    <property type="protein sequence ID" value="RJE19514.1"/>
    <property type="molecule type" value="Genomic_DNA"/>
</dbReference>
<gene>
    <name evidence="15" type="ORF">PHISCL_08156</name>
</gene>
<name>A0A3A2ZJH1_9EURO</name>
<dbReference type="STRING" id="2070753.A0A3A2ZJH1"/>
<comment type="caution">
    <text evidence="15">The sequence shown here is derived from an EMBL/GenBank/DDBJ whole genome shotgun (WGS) entry which is preliminary data.</text>
</comment>
<evidence type="ECO:0000256" key="2">
    <source>
        <dbReference type="ARBA" id="ARBA00005028"/>
    </source>
</evidence>
<evidence type="ECO:0000259" key="13">
    <source>
        <dbReference type="Pfam" id="PF00349"/>
    </source>
</evidence>
<dbReference type="GO" id="GO:0001678">
    <property type="term" value="P:intracellular glucose homeostasis"/>
    <property type="evidence" value="ECO:0007669"/>
    <property type="project" value="InterPro"/>
</dbReference>
<evidence type="ECO:0000256" key="4">
    <source>
        <dbReference type="ARBA" id="ARBA00022679"/>
    </source>
</evidence>
<dbReference type="InterPro" id="IPR043129">
    <property type="entry name" value="ATPase_NBD"/>
</dbReference>
<evidence type="ECO:0000256" key="12">
    <source>
        <dbReference type="RuleBase" id="RU362007"/>
    </source>
</evidence>
<organism evidence="15 16">
    <name type="scientific">Aspergillus sclerotialis</name>
    <dbReference type="NCBI Taxonomy" id="2070753"/>
    <lineage>
        <taxon>Eukaryota</taxon>
        <taxon>Fungi</taxon>
        <taxon>Dikarya</taxon>
        <taxon>Ascomycota</taxon>
        <taxon>Pezizomycotina</taxon>
        <taxon>Eurotiomycetes</taxon>
        <taxon>Eurotiomycetidae</taxon>
        <taxon>Eurotiales</taxon>
        <taxon>Aspergillaceae</taxon>
        <taxon>Aspergillus</taxon>
        <taxon>Aspergillus subgen. Polypaecilum</taxon>
    </lineage>
</organism>